<reference evidence="2 3" key="1">
    <citation type="journal article" date="2016" name="Int. J. Syst. Evol. Microbiol.">
        <title>Agromyces aureus sp. nov., isolated from the rhizosphere of Salix caprea L. grown in a heavy-metal-contaminated soil.</title>
        <authorList>
            <person name="Corretto E."/>
            <person name="Antonielli L."/>
            <person name="Sessitsch A."/>
            <person name="Compant S."/>
            <person name="Gorfer M."/>
            <person name="Kuffner M."/>
            <person name="Brader G."/>
        </authorList>
    </citation>
    <scope>NUCLEOTIDE SEQUENCE [LARGE SCALE GENOMIC DNA]</scope>
    <source>
        <strain evidence="2 3">AR33</strain>
    </source>
</reference>
<dbReference type="EMBL" id="CP013979">
    <property type="protein sequence ID" value="ANJ26793.1"/>
    <property type="molecule type" value="Genomic_DNA"/>
</dbReference>
<dbReference type="RefSeq" id="WP_067875726.1">
    <property type="nucleotide sequence ID" value="NZ_CP013979.1"/>
</dbReference>
<evidence type="ECO:0000256" key="1">
    <source>
        <dbReference type="SAM" id="MobiDB-lite"/>
    </source>
</evidence>
<sequence length="117" mass="13035">MSVTIQVELPDDVYRALMPKADEAGTQVHRLVAAAVTRSVRRPAKQTKARDAKQQRAAAARAARLERDRRIIELNGQGWSDNRISKELGTSPGTIGDARRRLELPKRFAKFGEELAT</sequence>
<protein>
    <submittedName>
        <fullName evidence="2">Uncharacterized protein</fullName>
    </submittedName>
</protein>
<dbReference type="AlphaFoldDB" id="A0A191WF27"/>
<evidence type="ECO:0000313" key="3">
    <source>
        <dbReference type="Proteomes" id="UP000078437"/>
    </source>
</evidence>
<dbReference type="Proteomes" id="UP000078437">
    <property type="component" value="Chromosome"/>
</dbReference>
<proteinExistence type="predicted"/>
<dbReference type="STRING" id="453304.ATC03_08770"/>
<reference evidence="3" key="2">
    <citation type="submission" date="2016-01" db="EMBL/GenBank/DDBJ databases">
        <title>Complete genome sequence of Agromyces aureus AR33T and comparison with related organisms.</title>
        <authorList>
            <person name="Corretto E."/>
            <person name="Antonielli L."/>
            <person name="Sessitsch A."/>
            <person name="Brader G."/>
        </authorList>
    </citation>
    <scope>NUCLEOTIDE SEQUENCE [LARGE SCALE GENOMIC DNA]</scope>
    <source>
        <strain evidence="3">AR33</strain>
    </source>
</reference>
<dbReference type="KEGG" id="agy:ATC03_08770"/>
<evidence type="ECO:0000313" key="2">
    <source>
        <dbReference type="EMBL" id="ANJ26793.1"/>
    </source>
</evidence>
<keyword evidence="3" id="KW-1185">Reference proteome</keyword>
<gene>
    <name evidence="2" type="ORF">ATC03_08770</name>
</gene>
<feature type="region of interest" description="Disordered" evidence="1">
    <location>
        <begin position="39"/>
        <end position="60"/>
    </location>
</feature>
<name>A0A191WF27_9MICO</name>
<accession>A0A191WF27</accession>
<organism evidence="2 3">
    <name type="scientific">Agromyces aureus</name>
    <dbReference type="NCBI Taxonomy" id="453304"/>
    <lineage>
        <taxon>Bacteria</taxon>
        <taxon>Bacillati</taxon>
        <taxon>Actinomycetota</taxon>
        <taxon>Actinomycetes</taxon>
        <taxon>Micrococcales</taxon>
        <taxon>Microbacteriaceae</taxon>
        <taxon>Agromyces</taxon>
    </lineage>
</organism>